<dbReference type="RefSeq" id="WP_347298461.1">
    <property type="nucleotide sequence ID" value="NZ_CP142434.1"/>
</dbReference>
<evidence type="ECO:0000256" key="1">
    <source>
        <dbReference type="SAM" id="MobiDB-lite"/>
    </source>
</evidence>
<protein>
    <submittedName>
        <fullName evidence="2">Uncharacterized protein</fullName>
    </submittedName>
</protein>
<proteinExistence type="predicted"/>
<feature type="compositionally biased region" description="Polar residues" evidence="1">
    <location>
        <begin position="140"/>
        <end position="149"/>
    </location>
</feature>
<organism evidence="2">
    <name type="scientific">Dolosigranulum savutiense</name>
    <dbReference type="NCBI Taxonomy" id="3110288"/>
    <lineage>
        <taxon>Bacteria</taxon>
        <taxon>Bacillati</taxon>
        <taxon>Bacillota</taxon>
        <taxon>Bacilli</taxon>
        <taxon>Lactobacillales</taxon>
        <taxon>Carnobacteriaceae</taxon>
        <taxon>Dolosigranulum</taxon>
    </lineage>
</organism>
<gene>
    <name evidence="2" type="ORF">VUQ09_03520</name>
</gene>
<reference evidence="2" key="1">
    <citation type="submission" date="2023-12" db="EMBL/GenBank/DDBJ databases">
        <title>Dolosigranulum savutii sp. nov. isolated from human upper respiratory samples collected in Botswana.</title>
        <authorList>
            <person name="Kelly M.S."/>
        </authorList>
    </citation>
    <scope>NUCLEOTIDE SEQUENCE</scope>
    <source>
        <strain evidence="2">MSK312</strain>
    </source>
</reference>
<sequence>MSDAYQDKLSSHLISTNDLSKIASMGHKLSQQVEPIVTSPEYLSALSSLQKTIALSNPALHTLQKTISQHIQPECMLSIAQLTKLIKENLAISKAIAPINEQLKMLDIPQVSDLISSQSVPDNHSHDEQPFEPTPLDVESLTNQQQSISNEHEDSANADPDTRVVKEFFHSNFSFLLNPNYNLQNCIGLILVDLLSPALSAVSNNQLSERQLEYFVYFLLLMISYIYQIKSTDES</sequence>
<accession>A0AB74TZS3</accession>
<dbReference type="EMBL" id="CP142434">
    <property type="protein sequence ID" value="XBC48473.1"/>
    <property type="molecule type" value="Genomic_DNA"/>
</dbReference>
<name>A0AB74TZS3_9LACT</name>
<evidence type="ECO:0000313" key="2">
    <source>
        <dbReference type="EMBL" id="XBC48473.1"/>
    </source>
</evidence>
<feature type="region of interest" description="Disordered" evidence="1">
    <location>
        <begin position="116"/>
        <end position="158"/>
    </location>
</feature>
<dbReference type="AlphaFoldDB" id="A0AB74TZS3"/>